<feature type="domain" description="Serine aminopeptidase S33" evidence="2">
    <location>
        <begin position="44"/>
        <end position="157"/>
    </location>
</feature>
<dbReference type="InterPro" id="IPR022742">
    <property type="entry name" value="Hydrolase_4"/>
</dbReference>
<evidence type="ECO:0000313" key="4">
    <source>
        <dbReference type="Proteomes" id="UP000294664"/>
    </source>
</evidence>
<protein>
    <submittedName>
        <fullName evidence="3">Pimeloyl-ACP methyl ester carboxylesterase</fullName>
    </submittedName>
</protein>
<dbReference type="AlphaFoldDB" id="A0A4R3LX69"/>
<dbReference type="SUPFAM" id="SSF53474">
    <property type="entry name" value="alpha/beta-Hydrolases"/>
    <property type="match status" value="1"/>
</dbReference>
<dbReference type="OrthoDB" id="9813296at2"/>
<dbReference type="PANTHER" id="PTHR16138">
    <property type="entry name" value="MYCOPHENOLIC ACID ACYL-GLUCURONIDE ESTERASE, MITOCHONDRIAL"/>
    <property type="match status" value="1"/>
</dbReference>
<keyword evidence="4" id="KW-1185">Reference proteome</keyword>
<reference evidence="3 4" key="1">
    <citation type="submission" date="2019-03" db="EMBL/GenBank/DDBJ databases">
        <title>Genomic Encyclopedia of Type Strains, Phase IV (KMG-IV): sequencing the most valuable type-strain genomes for metagenomic binning, comparative biology and taxonomic classification.</title>
        <authorList>
            <person name="Goeker M."/>
        </authorList>
    </citation>
    <scope>NUCLEOTIDE SEQUENCE [LARGE SCALE GENOMIC DNA]</scope>
    <source>
        <strain evidence="3 4">DSM 9035</strain>
    </source>
</reference>
<proteinExistence type="predicted"/>
<organism evidence="3 4">
    <name type="scientific">Aquabacter spiritensis</name>
    <dbReference type="NCBI Taxonomy" id="933073"/>
    <lineage>
        <taxon>Bacteria</taxon>
        <taxon>Pseudomonadati</taxon>
        <taxon>Pseudomonadota</taxon>
        <taxon>Alphaproteobacteria</taxon>
        <taxon>Hyphomicrobiales</taxon>
        <taxon>Xanthobacteraceae</taxon>
        <taxon>Aquabacter</taxon>
    </lineage>
</organism>
<dbReference type="RefSeq" id="WP_132031296.1">
    <property type="nucleotide sequence ID" value="NZ_SMAI01000005.1"/>
</dbReference>
<evidence type="ECO:0000256" key="1">
    <source>
        <dbReference type="ARBA" id="ARBA00022801"/>
    </source>
</evidence>
<dbReference type="EMBL" id="SMAI01000005">
    <property type="protein sequence ID" value="TCT05230.1"/>
    <property type="molecule type" value="Genomic_DNA"/>
</dbReference>
<dbReference type="PANTHER" id="PTHR16138:SF7">
    <property type="entry name" value="PALMITOYL-PROTEIN THIOESTERASE ABHD10, MITOCHONDRIAL"/>
    <property type="match status" value="1"/>
</dbReference>
<name>A0A4R3LX69_9HYPH</name>
<sequence length="259" mass="27853">MTPGAETLGTLDVNGRAIAVRAIPGQRPGVVWLGGFKSDMAGSKAEALAHWATRRGQAFVRFDYSGHGESGGRFEDGTISAWLEDACAVFDRATEGPQILVGSSMGGWIALLLARALAQRASAQGAAPRIAGMVLIAPAPDFTETLMWARFAPEVQDQITATGRYARPSDYSAEPYVITRALIEDGRRHLLLGTPFAVGCPVRILQGARDTDVPWQHAMKLVSCLAEDDVVFSLVKDGDHRLSRPEDLDRLIATLEGLL</sequence>
<dbReference type="Gene3D" id="3.40.50.1820">
    <property type="entry name" value="alpha/beta hydrolase"/>
    <property type="match status" value="1"/>
</dbReference>
<comment type="caution">
    <text evidence="3">The sequence shown here is derived from an EMBL/GenBank/DDBJ whole genome shotgun (WGS) entry which is preliminary data.</text>
</comment>
<dbReference type="GO" id="GO:0016787">
    <property type="term" value="F:hydrolase activity"/>
    <property type="evidence" value="ECO:0007669"/>
    <property type="project" value="UniProtKB-KW"/>
</dbReference>
<evidence type="ECO:0000259" key="2">
    <source>
        <dbReference type="Pfam" id="PF12146"/>
    </source>
</evidence>
<dbReference type="Pfam" id="PF12146">
    <property type="entry name" value="Hydrolase_4"/>
    <property type="match status" value="1"/>
</dbReference>
<accession>A0A4R3LX69</accession>
<dbReference type="Proteomes" id="UP000294664">
    <property type="component" value="Unassembled WGS sequence"/>
</dbReference>
<dbReference type="InterPro" id="IPR052382">
    <property type="entry name" value="ABHD10_acyl-thioesterase"/>
</dbReference>
<evidence type="ECO:0000313" key="3">
    <source>
        <dbReference type="EMBL" id="TCT05230.1"/>
    </source>
</evidence>
<keyword evidence="1" id="KW-0378">Hydrolase</keyword>
<dbReference type="InterPro" id="IPR029058">
    <property type="entry name" value="AB_hydrolase_fold"/>
</dbReference>
<gene>
    <name evidence="3" type="ORF">EDC64_105262</name>
</gene>